<dbReference type="Gene3D" id="1.10.10.10">
    <property type="entry name" value="Winged helix-like DNA-binding domain superfamily/Winged helix DNA-binding domain"/>
    <property type="match status" value="1"/>
</dbReference>
<dbReference type="NCBIfam" id="TIGR02937">
    <property type="entry name" value="sigma70-ECF"/>
    <property type="match status" value="1"/>
</dbReference>
<evidence type="ECO:0000256" key="2">
    <source>
        <dbReference type="ARBA" id="ARBA00023015"/>
    </source>
</evidence>
<name>A0A1I2CJE8_9BACT</name>
<dbReference type="GO" id="GO:0016987">
    <property type="term" value="F:sigma factor activity"/>
    <property type="evidence" value="ECO:0007669"/>
    <property type="project" value="UniProtKB-KW"/>
</dbReference>
<dbReference type="PANTHER" id="PTHR43133">
    <property type="entry name" value="RNA POLYMERASE ECF-TYPE SIGMA FACTO"/>
    <property type="match status" value="1"/>
</dbReference>
<evidence type="ECO:0000259" key="8">
    <source>
        <dbReference type="Pfam" id="PF08281"/>
    </source>
</evidence>
<gene>
    <name evidence="9" type="ORF">SAMN02745121_05176</name>
</gene>
<evidence type="ECO:0000256" key="5">
    <source>
        <dbReference type="ARBA" id="ARBA00023163"/>
    </source>
</evidence>
<evidence type="ECO:0000256" key="1">
    <source>
        <dbReference type="ARBA" id="ARBA00010641"/>
    </source>
</evidence>
<dbReference type="InterPro" id="IPR036388">
    <property type="entry name" value="WH-like_DNA-bd_sf"/>
</dbReference>
<dbReference type="AlphaFoldDB" id="A0A1I2CJE8"/>
<proteinExistence type="inferred from homology"/>
<keyword evidence="4" id="KW-0238">DNA-binding</keyword>
<dbReference type="STRING" id="54.SAMN02745121_05176"/>
<reference evidence="10" key="1">
    <citation type="submission" date="2016-10" db="EMBL/GenBank/DDBJ databases">
        <authorList>
            <person name="Varghese N."/>
            <person name="Submissions S."/>
        </authorList>
    </citation>
    <scope>NUCLEOTIDE SEQUENCE [LARGE SCALE GENOMIC DNA]</scope>
    <source>
        <strain evidence="10">ATCC 25963</strain>
    </source>
</reference>
<dbReference type="SUPFAM" id="SSF88946">
    <property type="entry name" value="Sigma2 domain of RNA polymerase sigma factors"/>
    <property type="match status" value="1"/>
</dbReference>
<evidence type="ECO:0000256" key="4">
    <source>
        <dbReference type="ARBA" id="ARBA00023125"/>
    </source>
</evidence>
<dbReference type="Proteomes" id="UP000199400">
    <property type="component" value="Unassembled WGS sequence"/>
</dbReference>
<dbReference type="GO" id="GO:0006352">
    <property type="term" value="P:DNA-templated transcription initiation"/>
    <property type="evidence" value="ECO:0007669"/>
    <property type="project" value="InterPro"/>
</dbReference>
<evidence type="ECO:0000256" key="6">
    <source>
        <dbReference type="SAM" id="MobiDB-lite"/>
    </source>
</evidence>
<protein>
    <submittedName>
        <fullName evidence="9">RNA polymerase sigma-70 factor, ECF subfamily</fullName>
    </submittedName>
</protein>
<feature type="region of interest" description="Disordered" evidence="6">
    <location>
        <begin position="173"/>
        <end position="214"/>
    </location>
</feature>
<dbReference type="GO" id="GO:0003677">
    <property type="term" value="F:DNA binding"/>
    <property type="evidence" value="ECO:0007669"/>
    <property type="project" value="UniProtKB-KW"/>
</dbReference>
<dbReference type="Pfam" id="PF04542">
    <property type="entry name" value="Sigma70_r2"/>
    <property type="match status" value="1"/>
</dbReference>
<evidence type="ECO:0000313" key="10">
    <source>
        <dbReference type="Proteomes" id="UP000199400"/>
    </source>
</evidence>
<keyword evidence="10" id="KW-1185">Reference proteome</keyword>
<dbReference type="InterPro" id="IPR014284">
    <property type="entry name" value="RNA_pol_sigma-70_dom"/>
</dbReference>
<keyword evidence="3" id="KW-0731">Sigma factor</keyword>
<dbReference type="InterPro" id="IPR007627">
    <property type="entry name" value="RNA_pol_sigma70_r2"/>
</dbReference>
<comment type="similarity">
    <text evidence="1">Belongs to the sigma-70 factor family. ECF subfamily.</text>
</comment>
<accession>A0A1I2CJE8</accession>
<organism evidence="9 10">
    <name type="scientific">Nannocystis exedens</name>
    <dbReference type="NCBI Taxonomy" id="54"/>
    <lineage>
        <taxon>Bacteria</taxon>
        <taxon>Pseudomonadati</taxon>
        <taxon>Myxococcota</taxon>
        <taxon>Polyangia</taxon>
        <taxon>Nannocystales</taxon>
        <taxon>Nannocystaceae</taxon>
        <taxon>Nannocystis</taxon>
    </lineage>
</organism>
<feature type="domain" description="RNA polymerase sigma-70 region 2" evidence="7">
    <location>
        <begin position="28"/>
        <end position="93"/>
    </location>
</feature>
<dbReference type="InterPro" id="IPR013325">
    <property type="entry name" value="RNA_pol_sigma_r2"/>
</dbReference>
<keyword evidence="2" id="KW-0805">Transcription regulation</keyword>
<evidence type="ECO:0000256" key="3">
    <source>
        <dbReference type="ARBA" id="ARBA00023082"/>
    </source>
</evidence>
<dbReference type="SUPFAM" id="SSF88659">
    <property type="entry name" value="Sigma3 and sigma4 domains of RNA polymerase sigma factors"/>
    <property type="match status" value="1"/>
</dbReference>
<evidence type="ECO:0000259" key="7">
    <source>
        <dbReference type="Pfam" id="PF04542"/>
    </source>
</evidence>
<evidence type="ECO:0000313" key="9">
    <source>
        <dbReference type="EMBL" id="SFE68431.1"/>
    </source>
</evidence>
<dbReference type="EMBL" id="FOMX01000017">
    <property type="protein sequence ID" value="SFE68431.1"/>
    <property type="molecule type" value="Genomic_DNA"/>
</dbReference>
<sequence>MPTSRPAPSVETLLALMQSGDLRALDLLARAYGDRLLAVARRRCDLREDAEDAVQQALLAAGAAMTGYRGAGSPLAWLSTLVARTCWRMNRKAAPTADVADVPCTCDDPAVVAERRELGATLGEALMTLSRTDRLAFLLAAEGVSSVEIAERFSLTHDAVRSRLKRARKVLRAALEKRDTPPAPGRTASASHTKGPLPDDDLAQFFAPPPAPHR</sequence>
<feature type="domain" description="RNA polymerase sigma factor 70 region 4 type 2" evidence="8">
    <location>
        <begin position="122"/>
        <end position="169"/>
    </location>
</feature>
<dbReference type="PANTHER" id="PTHR43133:SF8">
    <property type="entry name" value="RNA POLYMERASE SIGMA FACTOR HI_1459-RELATED"/>
    <property type="match status" value="1"/>
</dbReference>
<dbReference type="InterPro" id="IPR013249">
    <property type="entry name" value="RNA_pol_sigma70_r4_t2"/>
</dbReference>
<keyword evidence="5" id="KW-0804">Transcription</keyword>
<dbReference type="RefSeq" id="WP_096326594.1">
    <property type="nucleotide sequence ID" value="NZ_FOMX01000017.1"/>
</dbReference>
<dbReference type="Pfam" id="PF08281">
    <property type="entry name" value="Sigma70_r4_2"/>
    <property type="match status" value="1"/>
</dbReference>
<dbReference type="InterPro" id="IPR013324">
    <property type="entry name" value="RNA_pol_sigma_r3/r4-like"/>
</dbReference>
<dbReference type="InterPro" id="IPR039425">
    <property type="entry name" value="RNA_pol_sigma-70-like"/>
</dbReference>
<dbReference type="Gene3D" id="1.10.1740.10">
    <property type="match status" value="1"/>
</dbReference>